<proteinExistence type="predicted"/>
<gene>
    <name evidence="1" type="ORF">A2419_00920</name>
</gene>
<evidence type="ECO:0000313" key="1">
    <source>
        <dbReference type="EMBL" id="OGC88251.1"/>
    </source>
</evidence>
<sequence length="80" mass="8072">MTPVEPLTAPPVVKLTPEADVFPEEGHDQVIVAVCPVTTLAVVAGVPPGGVMVTVGGQSERGGGVEVQVPLHCIVPLALV</sequence>
<dbReference type="Proteomes" id="UP000176568">
    <property type="component" value="Unassembled WGS sequence"/>
</dbReference>
<reference evidence="1 2" key="1">
    <citation type="journal article" date="2016" name="Nat. Commun.">
        <title>Thousands of microbial genomes shed light on interconnected biogeochemical processes in an aquifer system.</title>
        <authorList>
            <person name="Anantharaman K."/>
            <person name="Brown C.T."/>
            <person name="Hug L.A."/>
            <person name="Sharon I."/>
            <person name="Castelle C.J."/>
            <person name="Probst A.J."/>
            <person name="Thomas B.C."/>
            <person name="Singh A."/>
            <person name="Wilkins M.J."/>
            <person name="Karaoz U."/>
            <person name="Brodie E.L."/>
            <person name="Williams K.H."/>
            <person name="Hubbard S.S."/>
            <person name="Banfield J.F."/>
        </authorList>
    </citation>
    <scope>NUCLEOTIDE SEQUENCE [LARGE SCALE GENOMIC DNA]</scope>
</reference>
<comment type="caution">
    <text evidence="1">The sequence shown here is derived from an EMBL/GenBank/DDBJ whole genome shotgun (WGS) entry which is preliminary data.</text>
</comment>
<dbReference type="AlphaFoldDB" id="A0A1F4Y2W5"/>
<evidence type="ECO:0000313" key="2">
    <source>
        <dbReference type="Proteomes" id="UP000176568"/>
    </source>
</evidence>
<dbReference type="EMBL" id="MEXB01000010">
    <property type="protein sequence ID" value="OGC88251.1"/>
    <property type="molecule type" value="Genomic_DNA"/>
</dbReference>
<protein>
    <submittedName>
        <fullName evidence="1">Uncharacterized protein</fullName>
    </submittedName>
</protein>
<organism evidence="1 2">
    <name type="scientific">Candidatus Adlerbacteria bacterium RIFOXYC1_FULL_48_26</name>
    <dbReference type="NCBI Taxonomy" id="1797247"/>
    <lineage>
        <taxon>Bacteria</taxon>
        <taxon>Candidatus Adleribacteriota</taxon>
    </lineage>
</organism>
<name>A0A1F4Y2W5_9BACT</name>
<accession>A0A1F4Y2W5</accession>